<dbReference type="STRING" id="1082931.KKY_711"/>
<sequence length="202" mass="21943">MSEPFEIIAAPFTLYFAALGTAFPAIDAEPGVDWTMIGTSGDKDYDPEGVLINHSQAINTPRGLGSTGPIKAFRTDEDMIISATVWDVTLENYRLAINSNAITTTAAGVGTAGQKSLGLHRGRRVQQLALLARGMESPYGADMRMQYEVPRCFMSGNPQPQYRKGEPAGLAFEFTALEDLNAVSEDEQFGRLVIQHQAALEE</sequence>
<organism evidence="1 2">
    <name type="scientific">Pelagibacterium halotolerans (strain DSM 22347 / JCM 15775 / CGMCC 1.7692 / B2)</name>
    <dbReference type="NCBI Taxonomy" id="1082931"/>
    <lineage>
        <taxon>Bacteria</taxon>
        <taxon>Pseudomonadati</taxon>
        <taxon>Pseudomonadota</taxon>
        <taxon>Alphaproteobacteria</taxon>
        <taxon>Hyphomicrobiales</taxon>
        <taxon>Devosiaceae</taxon>
        <taxon>Pelagibacterium</taxon>
    </lineage>
</organism>
<accession>G4RDC4</accession>
<evidence type="ECO:0000313" key="2">
    <source>
        <dbReference type="Proteomes" id="UP000008850"/>
    </source>
</evidence>
<dbReference type="HOGENOM" id="CLU_1370986_0_0_5"/>
<dbReference type="Proteomes" id="UP000008850">
    <property type="component" value="Chromosome"/>
</dbReference>
<dbReference type="PATRIC" id="fig|1082931.4.peg.706"/>
<protein>
    <submittedName>
        <fullName evidence="1">Uncharacterized protein</fullName>
    </submittedName>
</protein>
<evidence type="ECO:0000313" key="1">
    <source>
        <dbReference type="EMBL" id="AEQ50750.1"/>
    </source>
</evidence>
<dbReference type="KEGG" id="phl:KKY_711"/>
<reference evidence="1 2" key="1">
    <citation type="journal article" date="2012" name="J. Bacteriol.">
        <title>Complete genome sequence of Pelagibacterium halotolerans B2T.</title>
        <authorList>
            <person name="Huo Y.Y."/>
            <person name="Cheng H."/>
            <person name="Han X.F."/>
            <person name="Jiang X.W."/>
            <person name="Sun C."/>
            <person name="Zhang X.Q."/>
            <person name="Zhu X.F."/>
            <person name="Liu Y.F."/>
            <person name="Li P.F."/>
            <person name="Ni P.X."/>
            <person name="Wu M."/>
        </authorList>
    </citation>
    <scope>NUCLEOTIDE SEQUENCE [LARGE SCALE GENOMIC DNA]</scope>
    <source>
        <strain evidence="2">DSM 22347 / JCM 15775 / CGMCC 1.7692 / B2</strain>
    </source>
</reference>
<gene>
    <name evidence="1" type="ordered locus">KKY_711</name>
</gene>
<proteinExistence type="predicted"/>
<dbReference type="eggNOG" id="ENOG5033U6M">
    <property type="taxonomic scope" value="Bacteria"/>
</dbReference>
<dbReference type="EMBL" id="CP003075">
    <property type="protein sequence ID" value="AEQ50750.1"/>
    <property type="molecule type" value="Genomic_DNA"/>
</dbReference>
<dbReference type="AlphaFoldDB" id="G4RDC4"/>
<dbReference type="RefSeq" id="WP_014129899.1">
    <property type="nucleotide sequence ID" value="NC_016078.1"/>
</dbReference>
<name>G4RDC4_PELHB</name>
<keyword evidence="2" id="KW-1185">Reference proteome</keyword>